<dbReference type="SUPFAM" id="SSF48264">
    <property type="entry name" value="Cytochrome P450"/>
    <property type="match status" value="1"/>
</dbReference>
<comment type="similarity">
    <text evidence="2">Belongs to the cytochrome P450 family.</text>
</comment>
<dbReference type="Proteomes" id="UP000813461">
    <property type="component" value="Unassembled WGS sequence"/>
</dbReference>
<dbReference type="CDD" id="cd11040">
    <property type="entry name" value="CYP7_CYP8-like"/>
    <property type="match status" value="1"/>
</dbReference>
<dbReference type="PRINTS" id="PR00465">
    <property type="entry name" value="EP450IV"/>
</dbReference>
<evidence type="ECO:0000256" key="4">
    <source>
        <dbReference type="ARBA" id="ARBA00023004"/>
    </source>
</evidence>
<proteinExistence type="inferred from homology"/>
<evidence type="ECO:0000256" key="2">
    <source>
        <dbReference type="ARBA" id="ARBA00010617"/>
    </source>
</evidence>
<protein>
    <submittedName>
        <fullName evidence="7">Cytochrome P450</fullName>
    </submittedName>
</protein>
<dbReference type="InterPro" id="IPR001128">
    <property type="entry name" value="Cyt_P450"/>
</dbReference>
<keyword evidence="8" id="KW-1185">Reference proteome</keyword>
<dbReference type="Gene3D" id="1.10.630.10">
    <property type="entry name" value="Cytochrome P450"/>
    <property type="match status" value="1"/>
</dbReference>
<dbReference type="PANTHER" id="PTHR47582:SF1">
    <property type="entry name" value="P450, PUTATIVE (EUROFUNG)-RELATED"/>
    <property type="match status" value="1"/>
</dbReference>
<evidence type="ECO:0000313" key="8">
    <source>
        <dbReference type="Proteomes" id="UP000813461"/>
    </source>
</evidence>
<keyword evidence="5" id="KW-0349">Heme</keyword>
<evidence type="ECO:0000313" key="7">
    <source>
        <dbReference type="EMBL" id="KAH7079571.1"/>
    </source>
</evidence>
<comment type="caution">
    <text evidence="7">The sequence shown here is derived from an EMBL/GenBank/DDBJ whole genome shotgun (WGS) entry which is preliminary data.</text>
</comment>
<keyword evidence="6" id="KW-1133">Transmembrane helix</keyword>
<comment type="cofactor">
    <cofactor evidence="1 5">
        <name>heme</name>
        <dbReference type="ChEBI" id="CHEBI:30413"/>
    </cofactor>
</comment>
<dbReference type="OrthoDB" id="3366823at2759"/>
<gene>
    <name evidence="7" type="ORF">FB567DRAFT_532922</name>
</gene>
<dbReference type="Pfam" id="PF00067">
    <property type="entry name" value="p450"/>
    <property type="match status" value="1"/>
</dbReference>
<evidence type="ECO:0000256" key="3">
    <source>
        <dbReference type="ARBA" id="ARBA00022723"/>
    </source>
</evidence>
<dbReference type="InterPro" id="IPR036396">
    <property type="entry name" value="Cyt_P450_sf"/>
</dbReference>
<keyword evidence="4 5" id="KW-0408">Iron</keyword>
<dbReference type="InterPro" id="IPR002403">
    <property type="entry name" value="Cyt_P450_E_grp-IV"/>
</dbReference>
<name>A0A8K0R1L9_9PLEO</name>
<keyword evidence="6" id="KW-0812">Transmembrane</keyword>
<dbReference type="AlphaFoldDB" id="A0A8K0R1L9"/>
<dbReference type="EMBL" id="JAGMVJ010000016">
    <property type="protein sequence ID" value="KAH7079571.1"/>
    <property type="molecule type" value="Genomic_DNA"/>
</dbReference>
<keyword evidence="3 5" id="KW-0479">Metal-binding</keyword>
<evidence type="ECO:0000256" key="6">
    <source>
        <dbReference type="SAM" id="Phobius"/>
    </source>
</evidence>
<accession>A0A8K0R1L9</accession>
<dbReference type="GO" id="GO:0005506">
    <property type="term" value="F:iron ion binding"/>
    <property type="evidence" value="ECO:0007669"/>
    <property type="project" value="InterPro"/>
</dbReference>
<dbReference type="GO" id="GO:0004497">
    <property type="term" value="F:monooxygenase activity"/>
    <property type="evidence" value="ECO:0007669"/>
    <property type="project" value="InterPro"/>
</dbReference>
<reference evidence="7" key="1">
    <citation type="journal article" date="2021" name="Nat. Commun.">
        <title>Genetic determinants of endophytism in the Arabidopsis root mycobiome.</title>
        <authorList>
            <person name="Mesny F."/>
            <person name="Miyauchi S."/>
            <person name="Thiergart T."/>
            <person name="Pickel B."/>
            <person name="Atanasova L."/>
            <person name="Karlsson M."/>
            <person name="Huettel B."/>
            <person name="Barry K.W."/>
            <person name="Haridas S."/>
            <person name="Chen C."/>
            <person name="Bauer D."/>
            <person name="Andreopoulos W."/>
            <person name="Pangilinan J."/>
            <person name="LaButti K."/>
            <person name="Riley R."/>
            <person name="Lipzen A."/>
            <person name="Clum A."/>
            <person name="Drula E."/>
            <person name="Henrissat B."/>
            <person name="Kohler A."/>
            <person name="Grigoriev I.V."/>
            <person name="Martin F.M."/>
            <person name="Hacquard S."/>
        </authorList>
    </citation>
    <scope>NUCLEOTIDE SEQUENCE</scope>
    <source>
        <strain evidence="7">MPI-SDFR-AT-0120</strain>
    </source>
</reference>
<organism evidence="7 8">
    <name type="scientific">Paraphoma chrysanthemicola</name>
    <dbReference type="NCBI Taxonomy" id="798071"/>
    <lineage>
        <taxon>Eukaryota</taxon>
        <taxon>Fungi</taxon>
        <taxon>Dikarya</taxon>
        <taxon>Ascomycota</taxon>
        <taxon>Pezizomycotina</taxon>
        <taxon>Dothideomycetes</taxon>
        <taxon>Pleosporomycetidae</taxon>
        <taxon>Pleosporales</taxon>
        <taxon>Pleosporineae</taxon>
        <taxon>Phaeosphaeriaceae</taxon>
        <taxon>Paraphoma</taxon>
    </lineage>
</organism>
<evidence type="ECO:0000256" key="1">
    <source>
        <dbReference type="ARBA" id="ARBA00001971"/>
    </source>
</evidence>
<dbReference type="InterPro" id="IPR053007">
    <property type="entry name" value="CYP450_monoxygenase_sec-met"/>
</dbReference>
<dbReference type="GO" id="GO:0016705">
    <property type="term" value="F:oxidoreductase activity, acting on paired donors, with incorporation or reduction of molecular oxygen"/>
    <property type="evidence" value="ECO:0007669"/>
    <property type="project" value="InterPro"/>
</dbReference>
<dbReference type="GO" id="GO:0020037">
    <property type="term" value="F:heme binding"/>
    <property type="evidence" value="ECO:0007669"/>
    <property type="project" value="InterPro"/>
</dbReference>
<evidence type="ECO:0000256" key="5">
    <source>
        <dbReference type="PIRSR" id="PIRSR602403-1"/>
    </source>
</evidence>
<sequence>MAFSTITVGAIALGLAAIASLFYTIRVKVDPREPPVVHPTIPFFGHLIGMLTEGPLYLKSVSEKYRYPIFTLPMLNGKTYVVTAPTLAVAVQRASSTLDFDQLVVEMTPRLVGSSPEVKRIIEDPTAKQEGRTRLVTRFHSAINPQLAAHRILDVTQTQLDHFASYFNNIREGQEVDLYKSVTREVTNASMYTFYGPHNPFAVDPDLVEKYWDWDDGNVGYAVGLFPKYTARKAYLGIEACVDGFHEYTKKGLHDEAVPFIKSRRDMHFEDGISPYEHARLEMGMAFAFNSNASITTFWVLNNIFSRPNLLSEIRTEIQNNAFHAPDTISAADLRDKCPLLNSVWRETMRLIAPMTSARIVLEDTILADTYLLRKGSVVQIAGGVLHSDIEIWGPDASSFNARRFFHHANGTKTNVDGRVVDKKASIVHPAAWRAFGGGVSLCPGRHFAQLEVVTLVAVYAMGYELQPVGGKAGRWDPIRDDKRFPLAVTKPVGDVRVQASRRRGFEDVKWVLKA</sequence>
<feature type="binding site" description="axial binding residue" evidence="5">
    <location>
        <position position="443"/>
    </location>
    <ligand>
        <name>heme</name>
        <dbReference type="ChEBI" id="CHEBI:30413"/>
    </ligand>
    <ligandPart>
        <name>Fe</name>
        <dbReference type="ChEBI" id="CHEBI:18248"/>
    </ligandPart>
</feature>
<dbReference type="PANTHER" id="PTHR47582">
    <property type="entry name" value="P450, PUTATIVE (EUROFUNG)-RELATED"/>
    <property type="match status" value="1"/>
</dbReference>
<feature type="transmembrane region" description="Helical" evidence="6">
    <location>
        <begin position="6"/>
        <end position="25"/>
    </location>
</feature>
<keyword evidence="6" id="KW-0472">Membrane</keyword>